<protein>
    <submittedName>
        <fullName evidence="1">Uncharacterized protein</fullName>
    </submittedName>
</protein>
<proteinExistence type="predicted"/>
<organism evidence="1">
    <name type="scientific">Anguilla anguilla</name>
    <name type="common">European freshwater eel</name>
    <name type="synonym">Muraena anguilla</name>
    <dbReference type="NCBI Taxonomy" id="7936"/>
    <lineage>
        <taxon>Eukaryota</taxon>
        <taxon>Metazoa</taxon>
        <taxon>Chordata</taxon>
        <taxon>Craniata</taxon>
        <taxon>Vertebrata</taxon>
        <taxon>Euteleostomi</taxon>
        <taxon>Actinopterygii</taxon>
        <taxon>Neopterygii</taxon>
        <taxon>Teleostei</taxon>
        <taxon>Anguilliformes</taxon>
        <taxon>Anguillidae</taxon>
        <taxon>Anguilla</taxon>
    </lineage>
</organism>
<name>A0A0E9U6H6_ANGAN</name>
<reference evidence="1" key="2">
    <citation type="journal article" date="2015" name="Fish Shellfish Immunol.">
        <title>Early steps in the European eel (Anguilla anguilla)-Vibrio vulnificus interaction in the gills: Role of the RtxA13 toxin.</title>
        <authorList>
            <person name="Callol A."/>
            <person name="Pajuelo D."/>
            <person name="Ebbesson L."/>
            <person name="Teles M."/>
            <person name="MacKenzie S."/>
            <person name="Amaro C."/>
        </authorList>
    </citation>
    <scope>NUCLEOTIDE SEQUENCE</scope>
</reference>
<reference evidence="1" key="1">
    <citation type="submission" date="2014-11" db="EMBL/GenBank/DDBJ databases">
        <authorList>
            <person name="Amaro Gonzalez C."/>
        </authorList>
    </citation>
    <scope>NUCLEOTIDE SEQUENCE</scope>
</reference>
<accession>A0A0E9U6H6</accession>
<dbReference type="AlphaFoldDB" id="A0A0E9U6H6"/>
<dbReference type="EMBL" id="GBXM01047999">
    <property type="protein sequence ID" value="JAH60578.1"/>
    <property type="molecule type" value="Transcribed_RNA"/>
</dbReference>
<evidence type="ECO:0000313" key="1">
    <source>
        <dbReference type="EMBL" id="JAH60578.1"/>
    </source>
</evidence>
<sequence>MSKLGEKVFNINSHVAPMIVSSYPHTRISLQYVYFECLCLKVTAGWLIS</sequence>